<keyword evidence="19" id="KW-1185">Reference proteome</keyword>
<accession>A0A0K9YT00</accession>
<keyword evidence="8 13" id="KW-0548">Nucleotidyltransferase</keyword>
<evidence type="ECO:0000256" key="7">
    <source>
        <dbReference type="ARBA" id="ARBA00022694"/>
    </source>
</evidence>
<dbReference type="EC" id="2.7.7.87" evidence="3 13"/>
<feature type="domain" description="YrdC-like" evidence="15">
    <location>
        <begin position="26"/>
        <end position="212"/>
    </location>
</feature>
<dbReference type="PANTHER" id="PTHR17490">
    <property type="entry name" value="SUA5"/>
    <property type="match status" value="1"/>
</dbReference>
<evidence type="ECO:0000256" key="5">
    <source>
        <dbReference type="ARBA" id="ARBA00022490"/>
    </source>
</evidence>
<dbReference type="Proteomes" id="UP000036834">
    <property type="component" value="Unassembled WGS sequence"/>
</dbReference>
<evidence type="ECO:0000256" key="4">
    <source>
        <dbReference type="ARBA" id="ARBA00015492"/>
    </source>
</evidence>
<name>A0A0K9YT00_9BACL</name>
<dbReference type="GO" id="GO:0000049">
    <property type="term" value="F:tRNA binding"/>
    <property type="evidence" value="ECO:0007669"/>
    <property type="project" value="TreeGrafter"/>
</dbReference>
<dbReference type="AlphaFoldDB" id="A0A0K9YT00"/>
<dbReference type="GO" id="GO:0006450">
    <property type="term" value="P:regulation of translational fidelity"/>
    <property type="evidence" value="ECO:0007669"/>
    <property type="project" value="TreeGrafter"/>
</dbReference>
<evidence type="ECO:0000256" key="6">
    <source>
        <dbReference type="ARBA" id="ARBA00022679"/>
    </source>
</evidence>
<dbReference type="InterPro" id="IPR006070">
    <property type="entry name" value="Sua5-like_dom"/>
</dbReference>
<dbReference type="GO" id="GO:0005524">
    <property type="term" value="F:ATP binding"/>
    <property type="evidence" value="ECO:0007669"/>
    <property type="project" value="UniProtKB-UniRule"/>
</dbReference>
<evidence type="ECO:0000256" key="11">
    <source>
        <dbReference type="ARBA" id="ARBA00029774"/>
    </source>
</evidence>
<evidence type="ECO:0000256" key="2">
    <source>
        <dbReference type="ARBA" id="ARBA00007663"/>
    </source>
</evidence>
<evidence type="ECO:0000256" key="13">
    <source>
        <dbReference type="PIRNR" id="PIRNR004930"/>
    </source>
</evidence>
<feature type="binding site" evidence="14">
    <location>
        <position position="248"/>
    </location>
    <ligand>
        <name>ATP</name>
        <dbReference type="ChEBI" id="CHEBI:30616"/>
    </ligand>
</feature>
<feature type="binding site" evidence="14">
    <location>
        <position position="194"/>
    </location>
    <ligand>
        <name>L-threonine</name>
        <dbReference type="ChEBI" id="CHEBI:57926"/>
    </ligand>
</feature>
<dbReference type="FunFam" id="3.90.870.10:FF:000008">
    <property type="entry name" value="Threonylcarbamoyl-AMP synthase"/>
    <property type="match status" value="1"/>
</dbReference>
<dbReference type="PIRSF" id="PIRSF004930">
    <property type="entry name" value="Tln_factor_SUA5"/>
    <property type="match status" value="1"/>
</dbReference>
<comment type="subcellular location">
    <subcellularLocation>
        <location evidence="1 13">Cytoplasm</location>
    </subcellularLocation>
</comment>
<feature type="binding site" evidence="14">
    <location>
        <position position="80"/>
    </location>
    <ligand>
        <name>L-threonine</name>
        <dbReference type="ChEBI" id="CHEBI:57926"/>
    </ligand>
</feature>
<protein>
    <recommendedName>
        <fullName evidence="4 13">Threonylcarbamoyl-AMP synthase</fullName>
        <shortName evidence="13">TC-AMP synthase</shortName>
        <ecNumber evidence="3 13">2.7.7.87</ecNumber>
    </recommendedName>
    <alternativeName>
        <fullName evidence="11 13">L-threonylcarbamoyladenylate synthase</fullName>
    </alternativeName>
</protein>
<dbReference type="InterPro" id="IPR050156">
    <property type="entry name" value="TC-AMP_synthase_SUA5"/>
</dbReference>
<dbReference type="EMBL" id="LGIQ01000009">
    <property type="protein sequence ID" value="KNB71811.1"/>
    <property type="molecule type" value="Genomic_DNA"/>
</dbReference>
<feature type="binding site" evidence="14">
    <location>
        <position position="154"/>
    </location>
    <ligand>
        <name>L-threonine</name>
        <dbReference type="ChEBI" id="CHEBI:57926"/>
    </ligand>
</feature>
<reference evidence="16 19" key="3">
    <citation type="submission" date="2019-06" db="EMBL/GenBank/DDBJ databases">
        <title>Whole genome shotgun sequence of Brevibacillus reuszeri NBRC 15719.</title>
        <authorList>
            <person name="Hosoyama A."/>
            <person name="Uohara A."/>
            <person name="Ohji S."/>
            <person name="Ichikawa N."/>
        </authorList>
    </citation>
    <scope>NUCLEOTIDE SEQUENCE [LARGE SCALE GENOMIC DNA]</scope>
    <source>
        <strain evidence="16 19">NBRC 15719</strain>
    </source>
</reference>
<dbReference type="PATRIC" id="fig|54915.3.peg.3938"/>
<feature type="binding site" evidence="14">
    <location>
        <position position="48"/>
    </location>
    <ligand>
        <name>L-threonine</name>
        <dbReference type="ChEBI" id="CHEBI:57926"/>
    </ligand>
</feature>
<dbReference type="GO" id="GO:0061710">
    <property type="term" value="F:L-threonylcarbamoyladenylate synthase"/>
    <property type="evidence" value="ECO:0007669"/>
    <property type="project" value="UniProtKB-EC"/>
</dbReference>
<dbReference type="EMBL" id="BJON01000004">
    <property type="protein sequence ID" value="GED67493.1"/>
    <property type="molecule type" value="Genomic_DNA"/>
</dbReference>
<feature type="binding site" evidence="14">
    <location>
        <position position="208"/>
    </location>
    <ligand>
        <name>ATP</name>
        <dbReference type="ChEBI" id="CHEBI:30616"/>
    </ligand>
</feature>
<feature type="binding site" evidence="14">
    <location>
        <position position="164"/>
    </location>
    <ligand>
        <name>ATP</name>
        <dbReference type="ChEBI" id="CHEBI:30616"/>
    </ligand>
</feature>
<sequence length="363" mass="38821">MEINQMTKVWSVDNDVENTVEKLRSCTQIVDAAHLLRDGEVVAFPTETVYGLGANACSNEAVEKIFLAKGRPSDNPLIVHIGAMEQLSSVAQDIPAKGKQLMDAFWPGPLTIILPKTDRVASLVTAGLASVGVRMPDHPIALAIIEEAGVPIAAPSANRSGRPSPTTAAHVLTDLEGRVAGVLDGGATGVGVESTVIDVTVDPPIILRPGGITREQMEAVIGTVALDPSFQVGAVETPRAPGMKYTHYAPEGELWLVTGEAGQAREKMRDMLREAKQHGQKTGVLASEETLSYWKLQPEADVILSVGSQSDLEEVAQRLYAVLREFDEQKVQFIVGETFTRDGLGMAVMNRLEKAAGGRILSV</sequence>
<dbReference type="InterPro" id="IPR017945">
    <property type="entry name" value="DHBP_synth_RibB-like_a/b_dom"/>
</dbReference>
<organism evidence="17 18">
    <name type="scientific">Brevibacillus reuszeri</name>
    <dbReference type="NCBI Taxonomy" id="54915"/>
    <lineage>
        <taxon>Bacteria</taxon>
        <taxon>Bacillati</taxon>
        <taxon>Bacillota</taxon>
        <taxon>Bacilli</taxon>
        <taxon>Bacillales</taxon>
        <taxon>Paenibacillaceae</taxon>
        <taxon>Brevibacillus</taxon>
    </lineage>
</organism>
<dbReference type="Gene3D" id="3.40.50.11030">
    <property type="entry name" value="Threonylcarbamoyl-AMP synthase, C-terminal domain"/>
    <property type="match status" value="1"/>
</dbReference>
<evidence type="ECO:0000256" key="10">
    <source>
        <dbReference type="ARBA" id="ARBA00022840"/>
    </source>
</evidence>
<dbReference type="InterPro" id="IPR038385">
    <property type="entry name" value="Sua5/YwlC_C"/>
</dbReference>
<evidence type="ECO:0000256" key="12">
    <source>
        <dbReference type="ARBA" id="ARBA00048366"/>
    </source>
</evidence>
<dbReference type="GO" id="GO:0008033">
    <property type="term" value="P:tRNA processing"/>
    <property type="evidence" value="ECO:0007669"/>
    <property type="project" value="UniProtKB-KW"/>
</dbReference>
<feature type="binding site" evidence="14">
    <location>
        <position position="156"/>
    </location>
    <ligand>
        <name>ATP</name>
        <dbReference type="ChEBI" id="CHEBI:30616"/>
    </ligand>
</feature>
<keyword evidence="6 13" id="KW-0808">Transferase</keyword>
<dbReference type="InterPro" id="IPR010923">
    <property type="entry name" value="T(6)A37_SUA5"/>
</dbReference>
<feature type="binding site" evidence="14">
    <location>
        <position position="71"/>
    </location>
    <ligand>
        <name>ATP</name>
        <dbReference type="ChEBI" id="CHEBI:30616"/>
    </ligand>
</feature>
<reference evidence="18" key="1">
    <citation type="submission" date="2015-07" db="EMBL/GenBank/DDBJ databases">
        <title>Genome sequencing project for genomic taxonomy and phylogenomics of Bacillus-like bacteria.</title>
        <authorList>
            <person name="Liu B."/>
            <person name="Wang J."/>
            <person name="Zhu Y."/>
            <person name="Liu G."/>
            <person name="Chen Q."/>
            <person name="Chen Z."/>
            <person name="Lan J."/>
            <person name="Che J."/>
            <person name="Ge C."/>
            <person name="Shi H."/>
            <person name="Pan Z."/>
            <person name="Liu X."/>
        </authorList>
    </citation>
    <scope>NUCLEOTIDE SEQUENCE [LARGE SCALE GENOMIC DNA]</scope>
    <source>
        <strain evidence="18">DSM 9887</strain>
    </source>
</reference>
<evidence type="ECO:0000256" key="8">
    <source>
        <dbReference type="ARBA" id="ARBA00022695"/>
    </source>
</evidence>
<dbReference type="GO" id="GO:0005737">
    <property type="term" value="C:cytoplasm"/>
    <property type="evidence" value="ECO:0007669"/>
    <property type="project" value="UniProtKB-SubCell"/>
</dbReference>
<keyword evidence="7 13" id="KW-0819">tRNA processing</keyword>
<dbReference type="OrthoDB" id="9814580at2"/>
<dbReference type="STRING" id="54915.ADS79_23990"/>
<dbReference type="Pfam" id="PF03481">
    <property type="entry name" value="Sua5_C"/>
    <property type="match status" value="1"/>
</dbReference>
<comment type="function">
    <text evidence="13">Required for the formation of a threonylcarbamoyl group on adenosine at position 37 (t(6)A37) in tRNAs that read codons beginning with adenine.</text>
</comment>
<evidence type="ECO:0000313" key="16">
    <source>
        <dbReference type="EMBL" id="GED67493.1"/>
    </source>
</evidence>
<dbReference type="PROSITE" id="PS51163">
    <property type="entry name" value="YRDC"/>
    <property type="match status" value="1"/>
</dbReference>
<dbReference type="NCBIfam" id="TIGR00057">
    <property type="entry name" value="L-threonylcarbamoyladenylate synthase"/>
    <property type="match status" value="1"/>
</dbReference>
<gene>
    <name evidence="17" type="ORF">ADS79_23990</name>
    <name evidence="16" type="ORF">BRE01_11950</name>
</gene>
<evidence type="ECO:0000256" key="1">
    <source>
        <dbReference type="ARBA" id="ARBA00004496"/>
    </source>
</evidence>
<keyword evidence="9 13" id="KW-0547">Nucleotide-binding</keyword>
<evidence type="ECO:0000313" key="19">
    <source>
        <dbReference type="Proteomes" id="UP000319578"/>
    </source>
</evidence>
<evidence type="ECO:0000256" key="9">
    <source>
        <dbReference type="ARBA" id="ARBA00022741"/>
    </source>
</evidence>
<dbReference type="Gene3D" id="3.90.870.10">
    <property type="entry name" value="DHBP synthase"/>
    <property type="match status" value="1"/>
</dbReference>
<dbReference type="InterPro" id="IPR005145">
    <property type="entry name" value="Sua5_C"/>
</dbReference>
<comment type="catalytic activity">
    <reaction evidence="12 13">
        <text>L-threonine + hydrogencarbonate + ATP = L-threonylcarbamoyladenylate + diphosphate + H2O</text>
        <dbReference type="Rhea" id="RHEA:36407"/>
        <dbReference type="ChEBI" id="CHEBI:15377"/>
        <dbReference type="ChEBI" id="CHEBI:17544"/>
        <dbReference type="ChEBI" id="CHEBI:30616"/>
        <dbReference type="ChEBI" id="CHEBI:33019"/>
        <dbReference type="ChEBI" id="CHEBI:57926"/>
        <dbReference type="ChEBI" id="CHEBI:73682"/>
        <dbReference type="EC" id="2.7.7.87"/>
    </reaction>
</comment>
<evidence type="ECO:0000313" key="18">
    <source>
        <dbReference type="Proteomes" id="UP000036834"/>
    </source>
</evidence>
<keyword evidence="5 13" id="KW-0963">Cytoplasm</keyword>
<comment type="caution">
    <text evidence="17">The sequence shown here is derived from an EMBL/GenBank/DDBJ whole genome shotgun (WGS) entry which is preliminary data.</text>
</comment>
<feature type="binding site" evidence="14">
    <location>
        <position position="75"/>
    </location>
    <ligand>
        <name>ATP</name>
        <dbReference type="ChEBI" id="CHEBI:30616"/>
    </ligand>
</feature>
<evidence type="ECO:0000313" key="17">
    <source>
        <dbReference type="EMBL" id="KNB71811.1"/>
    </source>
</evidence>
<keyword evidence="10 13" id="KW-0067">ATP-binding</keyword>
<evidence type="ECO:0000256" key="14">
    <source>
        <dbReference type="PIRSR" id="PIRSR004930-1"/>
    </source>
</evidence>
<dbReference type="PANTHER" id="PTHR17490:SF16">
    <property type="entry name" value="THREONYLCARBAMOYL-AMP SYNTHASE"/>
    <property type="match status" value="1"/>
</dbReference>
<dbReference type="Pfam" id="PF01300">
    <property type="entry name" value="Sua5_yciO_yrdC"/>
    <property type="match status" value="1"/>
</dbReference>
<dbReference type="GO" id="GO:0003725">
    <property type="term" value="F:double-stranded RNA binding"/>
    <property type="evidence" value="ECO:0007669"/>
    <property type="project" value="UniProtKB-UniRule"/>
</dbReference>
<dbReference type="RefSeq" id="WP_049740854.1">
    <property type="nucleotide sequence ID" value="NZ_BJON01000004.1"/>
</dbReference>
<evidence type="ECO:0000256" key="3">
    <source>
        <dbReference type="ARBA" id="ARBA00012584"/>
    </source>
</evidence>
<proteinExistence type="inferred from homology"/>
<dbReference type="Proteomes" id="UP000319578">
    <property type="component" value="Unassembled WGS sequence"/>
</dbReference>
<reference evidence="17" key="2">
    <citation type="submission" date="2015-07" db="EMBL/GenBank/DDBJ databases">
        <title>MeaNS - Measles Nucleotide Surveillance Program.</title>
        <authorList>
            <person name="Tran T."/>
            <person name="Druce J."/>
        </authorList>
    </citation>
    <scope>NUCLEOTIDE SEQUENCE</scope>
    <source>
        <strain evidence="17">DSM 9887</strain>
    </source>
</reference>
<feature type="binding site" evidence="14">
    <location>
        <position position="134"/>
    </location>
    <ligand>
        <name>L-threonine</name>
        <dbReference type="ChEBI" id="CHEBI:57926"/>
    </ligand>
</feature>
<comment type="similarity">
    <text evidence="2 13">Belongs to the SUA5 family.</text>
</comment>
<evidence type="ECO:0000259" key="15">
    <source>
        <dbReference type="PROSITE" id="PS51163"/>
    </source>
</evidence>
<dbReference type="SUPFAM" id="SSF55821">
    <property type="entry name" value="YrdC/RibB"/>
    <property type="match status" value="1"/>
</dbReference>